<evidence type="ECO:0000256" key="2">
    <source>
        <dbReference type="ARBA" id="ARBA00006351"/>
    </source>
</evidence>
<dbReference type="PANTHER" id="PTHR46012:SF2">
    <property type="entry name" value="IP22168P"/>
    <property type="match status" value="1"/>
</dbReference>
<keyword evidence="8" id="KW-0472">Membrane</keyword>
<evidence type="ECO:0000256" key="9">
    <source>
        <dbReference type="ARBA" id="ARBA00023180"/>
    </source>
</evidence>
<protein>
    <recommendedName>
        <fullName evidence="11">UDP-D-xylose:beta-D-glucoside alpha-1,3-D-xylosyltransferase</fullName>
        <ecNumber evidence="11">2.4.2.42</ecNumber>
    </recommendedName>
</protein>
<dbReference type="SUPFAM" id="SSF53448">
    <property type="entry name" value="Nucleotide-diphospho-sugar transferases"/>
    <property type="match status" value="1"/>
</dbReference>
<evidence type="ECO:0000256" key="6">
    <source>
        <dbReference type="ARBA" id="ARBA00022968"/>
    </source>
</evidence>
<dbReference type="AlphaFoldDB" id="A0A0Q9X239"/>
<dbReference type="KEGG" id="dwi:26529959"/>
<dbReference type="STRING" id="7260.A0A0Q9X239"/>
<evidence type="ECO:0000256" key="7">
    <source>
        <dbReference type="ARBA" id="ARBA00022989"/>
    </source>
</evidence>
<evidence type="ECO:0000256" key="4">
    <source>
        <dbReference type="ARBA" id="ARBA00022679"/>
    </source>
</evidence>
<comment type="similarity">
    <text evidence="2">Belongs to the glycosyltransferase 8 family.</text>
</comment>
<dbReference type="GO" id="GO:0016020">
    <property type="term" value="C:membrane"/>
    <property type="evidence" value="ECO:0007669"/>
    <property type="project" value="UniProtKB-SubCell"/>
</dbReference>
<accession>A0A0Q9X239</accession>
<proteinExistence type="inferred from homology"/>
<keyword evidence="6" id="KW-0735">Signal-anchor</keyword>
<evidence type="ECO:0000313" key="13">
    <source>
        <dbReference type="EMBL" id="KRF98821.1"/>
    </source>
</evidence>
<dbReference type="InParanoid" id="A0A0Q9X239"/>
<evidence type="ECO:0000256" key="5">
    <source>
        <dbReference type="ARBA" id="ARBA00022692"/>
    </source>
</evidence>
<reference evidence="13 14" key="1">
    <citation type="journal article" date="2007" name="Nature">
        <title>Evolution of genes and genomes on the Drosophila phylogeny.</title>
        <authorList>
            <consortium name="Drosophila 12 Genomes Consortium"/>
            <person name="Clark A.G."/>
            <person name="Eisen M.B."/>
            <person name="Smith D.R."/>
            <person name="Bergman C.M."/>
            <person name="Oliver B."/>
            <person name="Markow T.A."/>
            <person name="Kaufman T.C."/>
            <person name="Kellis M."/>
            <person name="Gelbart W."/>
            <person name="Iyer V.N."/>
            <person name="Pollard D.A."/>
            <person name="Sackton T.B."/>
            <person name="Larracuente A.M."/>
            <person name="Singh N.D."/>
            <person name="Abad J.P."/>
            <person name="Abt D.N."/>
            <person name="Adryan B."/>
            <person name="Aguade M."/>
            <person name="Akashi H."/>
            <person name="Anderson W.W."/>
            <person name="Aquadro C.F."/>
            <person name="Ardell D.H."/>
            <person name="Arguello R."/>
            <person name="Artieri C.G."/>
            <person name="Barbash D.A."/>
            <person name="Barker D."/>
            <person name="Barsanti P."/>
            <person name="Batterham P."/>
            <person name="Batzoglou S."/>
            <person name="Begun D."/>
            <person name="Bhutkar A."/>
            <person name="Blanco E."/>
            <person name="Bosak S.A."/>
            <person name="Bradley R.K."/>
            <person name="Brand A.D."/>
            <person name="Brent M.R."/>
            <person name="Brooks A.N."/>
            <person name="Brown R.H."/>
            <person name="Butlin R.K."/>
            <person name="Caggese C."/>
            <person name="Calvi B.R."/>
            <person name="Bernardo de Carvalho A."/>
            <person name="Caspi A."/>
            <person name="Castrezana S."/>
            <person name="Celniker S.E."/>
            <person name="Chang J.L."/>
            <person name="Chapple C."/>
            <person name="Chatterji S."/>
            <person name="Chinwalla A."/>
            <person name="Civetta A."/>
            <person name="Clifton S.W."/>
            <person name="Comeron J.M."/>
            <person name="Costello J.C."/>
            <person name="Coyne J.A."/>
            <person name="Daub J."/>
            <person name="David R.G."/>
            <person name="Delcher A.L."/>
            <person name="Delehaunty K."/>
            <person name="Do C.B."/>
            <person name="Ebling H."/>
            <person name="Edwards K."/>
            <person name="Eickbush T."/>
            <person name="Evans J.D."/>
            <person name="Filipski A."/>
            <person name="Findeiss S."/>
            <person name="Freyhult E."/>
            <person name="Fulton L."/>
            <person name="Fulton R."/>
            <person name="Garcia A.C."/>
            <person name="Gardiner A."/>
            <person name="Garfield D.A."/>
            <person name="Garvin B.E."/>
            <person name="Gibson G."/>
            <person name="Gilbert D."/>
            <person name="Gnerre S."/>
            <person name="Godfrey J."/>
            <person name="Good R."/>
            <person name="Gotea V."/>
            <person name="Gravely B."/>
            <person name="Greenberg A.J."/>
            <person name="Griffiths-Jones S."/>
            <person name="Gross S."/>
            <person name="Guigo R."/>
            <person name="Gustafson E.A."/>
            <person name="Haerty W."/>
            <person name="Hahn M.W."/>
            <person name="Halligan D.L."/>
            <person name="Halpern A.L."/>
            <person name="Halter G.M."/>
            <person name="Han M.V."/>
            <person name="Heger A."/>
            <person name="Hillier L."/>
            <person name="Hinrichs A.S."/>
            <person name="Holmes I."/>
            <person name="Hoskins R.A."/>
            <person name="Hubisz M.J."/>
            <person name="Hultmark D."/>
            <person name="Huntley M.A."/>
            <person name="Jaffe D.B."/>
            <person name="Jagadeeshan S."/>
            <person name="Jeck W.R."/>
            <person name="Johnson J."/>
            <person name="Jones C.D."/>
            <person name="Jordan W.C."/>
            <person name="Karpen G.H."/>
            <person name="Kataoka E."/>
            <person name="Keightley P.D."/>
            <person name="Kheradpour P."/>
            <person name="Kirkness E.F."/>
            <person name="Koerich L.B."/>
            <person name="Kristiansen K."/>
            <person name="Kudrna D."/>
            <person name="Kulathinal R.J."/>
            <person name="Kumar S."/>
            <person name="Kwok R."/>
            <person name="Lander E."/>
            <person name="Langley C.H."/>
            <person name="Lapoint R."/>
            <person name="Lazzaro B.P."/>
            <person name="Lee S.J."/>
            <person name="Levesque L."/>
            <person name="Li R."/>
            <person name="Lin C.F."/>
            <person name="Lin M.F."/>
            <person name="Lindblad-Toh K."/>
            <person name="Llopart A."/>
            <person name="Long M."/>
            <person name="Low L."/>
            <person name="Lozovsky E."/>
            <person name="Lu J."/>
            <person name="Luo M."/>
            <person name="Machado C.A."/>
            <person name="Makalowski W."/>
            <person name="Marzo M."/>
            <person name="Matsuda M."/>
            <person name="Matzkin L."/>
            <person name="McAllister B."/>
            <person name="McBride C.S."/>
            <person name="McKernan B."/>
            <person name="McKernan K."/>
            <person name="Mendez-Lago M."/>
            <person name="Minx P."/>
            <person name="Mollenhauer M.U."/>
            <person name="Montooth K."/>
            <person name="Mount S.M."/>
            <person name="Mu X."/>
            <person name="Myers E."/>
            <person name="Negre B."/>
            <person name="Newfeld S."/>
            <person name="Nielsen R."/>
            <person name="Noor M.A."/>
            <person name="O'Grady P."/>
            <person name="Pachter L."/>
            <person name="Papaceit M."/>
            <person name="Parisi M.J."/>
            <person name="Parisi M."/>
            <person name="Parts L."/>
            <person name="Pedersen J.S."/>
            <person name="Pesole G."/>
            <person name="Phillippy A.M."/>
            <person name="Ponting C.P."/>
            <person name="Pop M."/>
            <person name="Porcelli D."/>
            <person name="Powell J.R."/>
            <person name="Prohaska S."/>
            <person name="Pruitt K."/>
            <person name="Puig M."/>
            <person name="Quesneville H."/>
            <person name="Ram K.R."/>
            <person name="Rand D."/>
            <person name="Rasmussen M.D."/>
            <person name="Reed L.K."/>
            <person name="Reenan R."/>
            <person name="Reily A."/>
            <person name="Remington K.A."/>
            <person name="Rieger T.T."/>
            <person name="Ritchie M.G."/>
            <person name="Robin C."/>
            <person name="Rogers Y.H."/>
            <person name="Rohde C."/>
            <person name="Rozas J."/>
            <person name="Rubenfield M.J."/>
            <person name="Ruiz A."/>
            <person name="Russo S."/>
            <person name="Salzberg S.L."/>
            <person name="Sanchez-Gracia A."/>
            <person name="Saranga D.J."/>
            <person name="Sato H."/>
            <person name="Schaeffer S.W."/>
            <person name="Schatz M.C."/>
            <person name="Schlenke T."/>
            <person name="Schwartz R."/>
            <person name="Segarra C."/>
            <person name="Singh R.S."/>
            <person name="Sirot L."/>
            <person name="Sirota M."/>
            <person name="Sisneros N.B."/>
            <person name="Smith C.D."/>
            <person name="Smith T.F."/>
            <person name="Spieth J."/>
            <person name="Stage D.E."/>
            <person name="Stark A."/>
            <person name="Stephan W."/>
            <person name="Strausberg R.L."/>
            <person name="Strempel S."/>
            <person name="Sturgill D."/>
            <person name="Sutton G."/>
            <person name="Sutton G.G."/>
            <person name="Tao W."/>
            <person name="Teichmann S."/>
            <person name="Tobari Y.N."/>
            <person name="Tomimura Y."/>
            <person name="Tsolas J.M."/>
            <person name="Valente V.L."/>
            <person name="Venter E."/>
            <person name="Venter J.C."/>
            <person name="Vicario S."/>
            <person name="Vieira F.G."/>
            <person name="Vilella A.J."/>
            <person name="Villasante A."/>
            <person name="Walenz B."/>
            <person name="Wang J."/>
            <person name="Wasserman M."/>
            <person name="Watts T."/>
            <person name="Wilson D."/>
            <person name="Wilson R.K."/>
            <person name="Wing R.A."/>
            <person name="Wolfner M.F."/>
            <person name="Wong A."/>
            <person name="Wong G.K."/>
            <person name="Wu C.I."/>
            <person name="Wu G."/>
            <person name="Yamamoto D."/>
            <person name="Yang H.P."/>
            <person name="Yang S.P."/>
            <person name="Yorke J.A."/>
            <person name="Yoshida K."/>
            <person name="Zdobnov E."/>
            <person name="Zhang P."/>
            <person name="Zhang Y."/>
            <person name="Zimin A.V."/>
            <person name="Baldwin J."/>
            <person name="Abdouelleil A."/>
            <person name="Abdulkadir J."/>
            <person name="Abebe A."/>
            <person name="Abera B."/>
            <person name="Abreu J."/>
            <person name="Acer S.C."/>
            <person name="Aftuck L."/>
            <person name="Alexander A."/>
            <person name="An P."/>
            <person name="Anderson E."/>
            <person name="Anderson S."/>
            <person name="Arachi H."/>
            <person name="Azer M."/>
            <person name="Bachantsang P."/>
            <person name="Barry A."/>
            <person name="Bayul T."/>
            <person name="Berlin A."/>
            <person name="Bessette D."/>
            <person name="Bloom T."/>
            <person name="Blye J."/>
            <person name="Boguslavskiy L."/>
            <person name="Bonnet C."/>
            <person name="Boukhgalter B."/>
            <person name="Bourzgui I."/>
            <person name="Brown A."/>
            <person name="Cahill P."/>
            <person name="Channer S."/>
            <person name="Cheshatsang Y."/>
            <person name="Chuda L."/>
            <person name="Citroen M."/>
            <person name="Collymore A."/>
            <person name="Cooke P."/>
            <person name="Costello M."/>
            <person name="D'Aco K."/>
            <person name="Daza R."/>
            <person name="De Haan G."/>
            <person name="DeGray S."/>
            <person name="DeMaso C."/>
            <person name="Dhargay N."/>
            <person name="Dooley K."/>
            <person name="Dooley E."/>
            <person name="Doricent M."/>
            <person name="Dorje P."/>
            <person name="Dorjee K."/>
            <person name="Dupes A."/>
            <person name="Elong R."/>
            <person name="Falk J."/>
            <person name="Farina A."/>
            <person name="Faro S."/>
            <person name="Ferguson D."/>
            <person name="Fisher S."/>
            <person name="Foley C.D."/>
            <person name="Franke A."/>
            <person name="Friedrich D."/>
            <person name="Gadbois L."/>
            <person name="Gearin G."/>
            <person name="Gearin C.R."/>
            <person name="Giannoukos G."/>
            <person name="Goode T."/>
            <person name="Graham J."/>
            <person name="Grandbois E."/>
            <person name="Grewal S."/>
            <person name="Gyaltsen K."/>
            <person name="Hafez N."/>
            <person name="Hagos B."/>
            <person name="Hall J."/>
            <person name="Henson C."/>
            <person name="Hollinger A."/>
            <person name="Honan T."/>
            <person name="Huard M.D."/>
            <person name="Hughes L."/>
            <person name="Hurhula B."/>
            <person name="Husby M.E."/>
            <person name="Kamat A."/>
            <person name="Kanga B."/>
            <person name="Kashin S."/>
            <person name="Khazanovich D."/>
            <person name="Kisner P."/>
            <person name="Lance K."/>
            <person name="Lara M."/>
            <person name="Lee W."/>
            <person name="Lennon N."/>
            <person name="Letendre F."/>
            <person name="LeVine R."/>
            <person name="Lipovsky A."/>
            <person name="Liu X."/>
            <person name="Liu J."/>
            <person name="Liu S."/>
            <person name="Lokyitsang T."/>
            <person name="Lokyitsang Y."/>
            <person name="Lubonja R."/>
            <person name="Lui A."/>
            <person name="MacDonald P."/>
            <person name="Magnisalis V."/>
            <person name="Maru K."/>
            <person name="Matthews C."/>
            <person name="McCusker W."/>
            <person name="McDonough S."/>
            <person name="Mehta T."/>
            <person name="Meldrim J."/>
            <person name="Meneus L."/>
            <person name="Mihai O."/>
            <person name="Mihalev A."/>
            <person name="Mihova T."/>
            <person name="Mittelman R."/>
            <person name="Mlenga V."/>
            <person name="Montmayeur A."/>
            <person name="Mulrain L."/>
            <person name="Navidi A."/>
            <person name="Naylor J."/>
            <person name="Negash T."/>
            <person name="Nguyen T."/>
            <person name="Nguyen N."/>
            <person name="Nicol R."/>
            <person name="Norbu C."/>
            <person name="Norbu N."/>
            <person name="Novod N."/>
            <person name="O'Neill B."/>
            <person name="Osman S."/>
            <person name="Markiewicz E."/>
            <person name="Oyono O.L."/>
            <person name="Patti C."/>
            <person name="Phunkhang P."/>
            <person name="Pierre F."/>
            <person name="Priest M."/>
            <person name="Raghuraman S."/>
            <person name="Rege F."/>
            <person name="Reyes R."/>
            <person name="Rise C."/>
            <person name="Rogov P."/>
            <person name="Ross K."/>
            <person name="Ryan E."/>
            <person name="Settipalli S."/>
            <person name="Shea T."/>
            <person name="Sherpa N."/>
            <person name="Shi L."/>
            <person name="Shih D."/>
            <person name="Sparrow T."/>
            <person name="Spaulding J."/>
            <person name="Stalker J."/>
            <person name="Stange-Thomann N."/>
            <person name="Stavropoulos S."/>
            <person name="Stone C."/>
            <person name="Strader C."/>
            <person name="Tesfaye S."/>
            <person name="Thomson T."/>
            <person name="Thoulutsang Y."/>
            <person name="Thoulutsang D."/>
            <person name="Topham K."/>
            <person name="Topping I."/>
            <person name="Tsamla T."/>
            <person name="Vassiliev H."/>
            <person name="Vo A."/>
            <person name="Wangchuk T."/>
            <person name="Wangdi T."/>
            <person name="Weiand M."/>
            <person name="Wilkinson J."/>
            <person name="Wilson A."/>
            <person name="Yadav S."/>
            <person name="Young G."/>
            <person name="Yu Q."/>
            <person name="Zembek L."/>
            <person name="Zhong D."/>
            <person name="Zimmer A."/>
            <person name="Zwirko Z."/>
            <person name="Jaffe D.B."/>
            <person name="Alvarez P."/>
            <person name="Brockman W."/>
            <person name="Butler J."/>
            <person name="Chin C."/>
            <person name="Gnerre S."/>
            <person name="Grabherr M."/>
            <person name="Kleber M."/>
            <person name="Mauceli E."/>
            <person name="MacCallum I."/>
        </authorList>
    </citation>
    <scope>NUCLEOTIDE SEQUENCE [LARGE SCALE GENOMIC DNA]</scope>
    <source>
        <strain evidence="14">Tucson 14030-0811.24</strain>
    </source>
</reference>
<evidence type="ECO:0000256" key="3">
    <source>
        <dbReference type="ARBA" id="ARBA00022676"/>
    </source>
</evidence>
<name>A0A0Q9X239_DROWI</name>
<dbReference type="EC" id="2.4.2.42" evidence="11"/>
<keyword evidence="7" id="KW-1133">Transmembrane helix</keyword>
<evidence type="ECO:0000256" key="12">
    <source>
        <dbReference type="ARBA" id="ARBA00049181"/>
    </source>
</evidence>
<keyword evidence="9" id="KW-0325">Glycoprotein</keyword>
<dbReference type="Gene3D" id="3.90.550.10">
    <property type="entry name" value="Spore Coat Polysaccharide Biosynthesis Protein SpsA, Chain A"/>
    <property type="match status" value="1"/>
</dbReference>
<sequence>MQTGKIPLHIVVVSCGNRLQEALVVIKSALLFNTNKEYLKFLIFTENTDKFREKLTDWKDLVPYPFDFELLQLKFPKQNEVKWKNLFQPCAAQRLFLPSLLTNVDSLLYVDTDVLFLSPISNVWTFFKKFNETQMAAMTPEHESGSENIGWYNRFALHPFYGKLGINSGVMLMNLTRMREFNWENQILPIYKEYKSRIPWGDQDIINILFHYHPDKLYVMPCEYNYRTGHCMYTRVCNTSHLGIKLMHGNRHIFHNDNFPLFKTVYEIIENYTLGSNPYTNFLLPLRRGLNQESVVNSSCGMISSDVLKISSTLFDDLSEDLYEK</sequence>
<comment type="function">
    <text evidence="10">Glycosyltransferase which elongates the O-linked glucose attached to EGF-like repeats in the extracellular domain of Notch proteins by catalyzing the addition of xylose.</text>
</comment>
<keyword evidence="14" id="KW-1185">Reference proteome</keyword>
<evidence type="ECO:0000256" key="1">
    <source>
        <dbReference type="ARBA" id="ARBA00004606"/>
    </source>
</evidence>
<comment type="catalytic activity">
    <reaction evidence="12">
        <text>3-O-(beta-D-glucosyl)-L-seryl-[EGF-like domain protein] + UDP-alpha-D-xylose = 3-O-[alpha-D-xylosyl-(1-&gt;3)-beta-D-glucosyl]-L-seryl-[EGF-like domain protein] + UDP + H(+)</text>
        <dbReference type="Rhea" id="RHEA:56064"/>
        <dbReference type="Rhea" id="RHEA-COMP:14610"/>
        <dbReference type="Rhea" id="RHEA-COMP:14611"/>
        <dbReference type="ChEBI" id="CHEBI:15378"/>
        <dbReference type="ChEBI" id="CHEBI:57632"/>
        <dbReference type="ChEBI" id="CHEBI:58223"/>
        <dbReference type="ChEBI" id="CHEBI:140575"/>
        <dbReference type="ChEBI" id="CHEBI:140576"/>
        <dbReference type="EC" id="2.4.2.42"/>
    </reaction>
</comment>
<dbReference type="PANTHER" id="PTHR46012">
    <property type="entry name" value="IP22168P"/>
    <property type="match status" value="1"/>
</dbReference>
<dbReference type="EMBL" id="CH963920">
    <property type="protein sequence ID" value="KRF98821.1"/>
    <property type="molecule type" value="Genomic_DNA"/>
</dbReference>
<evidence type="ECO:0000256" key="11">
    <source>
        <dbReference type="ARBA" id="ARBA00038854"/>
    </source>
</evidence>
<comment type="subcellular location">
    <subcellularLocation>
        <location evidence="1">Membrane</location>
        <topology evidence="1">Single-pass type II membrane protein</topology>
    </subcellularLocation>
</comment>
<keyword evidence="3" id="KW-0328">Glycosyltransferase</keyword>
<gene>
    <name evidence="13" type="primary">Dwil\GK27957</name>
    <name evidence="13" type="ORF">Dwil_GK27957</name>
</gene>
<dbReference type="OrthoDB" id="6238971at2759"/>
<dbReference type="InterPro" id="IPR002495">
    <property type="entry name" value="Glyco_trans_8"/>
</dbReference>
<dbReference type="InterPro" id="IPR029044">
    <property type="entry name" value="Nucleotide-diphossugar_trans"/>
</dbReference>
<evidence type="ECO:0000313" key="14">
    <source>
        <dbReference type="Proteomes" id="UP000007798"/>
    </source>
</evidence>
<keyword evidence="5" id="KW-0812">Transmembrane</keyword>
<dbReference type="FunCoup" id="A0A0Q9X239">
    <property type="interactions" value="809"/>
</dbReference>
<dbReference type="InterPro" id="IPR051993">
    <property type="entry name" value="Glycosyltransferase_8"/>
</dbReference>
<evidence type="ECO:0000256" key="8">
    <source>
        <dbReference type="ARBA" id="ARBA00023136"/>
    </source>
</evidence>
<dbReference type="GO" id="GO:0140563">
    <property type="term" value="F:UDP-D-xylose:beta-D-glucoside alpha-1,3-D-xylosyltransferase activity"/>
    <property type="evidence" value="ECO:0007669"/>
    <property type="project" value="UniProtKB-EC"/>
</dbReference>
<dbReference type="Pfam" id="PF01501">
    <property type="entry name" value="Glyco_transf_8"/>
    <property type="match status" value="1"/>
</dbReference>
<dbReference type="GO" id="GO:0016266">
    <property type="term" value="P:protein O-linked glycosylation via N-acetyl-galactosamine"/>
    <property type="evidence" value="ECO:0007669"/>
    <property type="project" value="TreeGrafter"/>
</dbReference>
<evidence type="ECO:0000256" key="10">
    <source>
        <dbReference type="ARBA" id="ARBA00037301"/>
    </source>
</evidence>
<dbReference type="Proteomes" id="UP000007798">
    <property type="component" value="Unassembled WGS sequence"/>
</dbReference>
<organism evidence="13 14">
    <name type="scientific">Drosophila willistoni</name>
    <name type="common">Fruit fly</name>
    <dbReference type="NCBI Taxonomy" id="7260"/>
    <lineage>
        <taxon>Eukaryota</taxon>
        <taxon>Metazoa</taxon>
        <taxon>Ecdysozoa</taxon>
        <taxon>Arthropoda</taxon>
        <taxon>Hexapoda</taxon>
        <taxon>Insecta</taxon>
        <taxon>Pterygota</taxon>
        <taxon>Neoptera</taxon>
        <taxon>Endopterygota</taxon>
        <taxon>Diptera</taxon>
        <taxon>Brachycera</taxon>
        <taxon>Muscomorpha</taxon>
        <taxon>Ephydroidea</taxon>
        <taxon>Drosophilidae</taxon>
        <taxon>Drosophila</taxon>
        <taxon>Sophophora</taxon>
    </lineage>
</organism>
<keyword evidence="4" id="KW-0808">Transferase</keyword>